<accession>A0A225SZE0</accession>
<comment type="caution">
    <text evidence="1">The sequence shown here is derived from an EMBL/GenBank/DDBJ whole genome shotgun (WGS) entry which is preliminary data.</text>
</comment>
<keyword evidence="2" id="KW-1185">Reference proteome</keyword>
<name>A0A225SZE0_9BURK</name>
<sequence>MRPVSMQPCGWQIEGPTERQANEVHVYAWLDGSMIAMLDCELRDSGRLKLRMAYVSPPWRGSAVLRDMLAVLKPRYRQIALRRVARR</sequence>
<evidence type="ECO:0008006" key="3">
    <source>
        <dbReference type="Google" id="ProtNLM"/>
    </source>
</evidence>
<dbReference type="Gene3D" id="3.40.630.30">
    <property type="match status" value="1"/>
</dbReference>
<dbReference type="AlphaFoldDB" id="A0A225SZE0"/>
<dbReference type="EMBL" id="NJGV01000001">
    <property type="protein sequence ID" value="OWY36634.1"/>
    <property type="molecule type" value="Genomic_DNA"/>
</dbReference>
<dbReference type="Proteomes" id="UP000214747">
    <property type="component" value="Unassembled WGS sequence"/>
</dbReference>
<gene>
    <name evidence="1" type="ORF">CEJ45_00615</name>
</gene>
<proteinExistence type="predicted"/>
<reference evidence="1 2" key="1">
    <citation type="journal article" date="2010" name="Int. J. Syst. Evol. Microbiol.">
        <title>Reclassification of Herbaspirillum putei as a later heterotypic synonym of Herbaspirillum huttiense, with the description of H. huttiense subsp. huttiense subsp. nov. and H. huttiense subsp. putei subsp. nov., comb. nov., and description of Herbaspirillum aquaticum sp. nov.</title>
        <authorList>
            <person name="Dobritsa A.P."/>
            <person name="Reddy M.C."/>
            <person name="Samadpour M."/>
        </authorList>
    </citation>
    <scope>NUCLEOTIDE SEQUENCE [LARGE SCALE GENOMIC DNA]</scope>
    <source>
        <strain evidence="1 2">IEH 4430</strain>
    </source>
</reference>
<evidence type="ECO:0000313" key="2">
    <source>
        <dbReference type="Proteomes" id="UP000214747"/>
    </source>
</evidence>
<protein>
    <recommendedName>
        <fullName evidence="3">GNAT family N-acetyltransferase</fullName>
    </recommendedName>
</protein>
<evidence type="ECO:0000313" key="1">
    <source>
        <dbReference type="EMBL" id="OWY36634.1"/>
    </source>
</evidence>
<dbReference type="RefSeq" id="WP_088753337.1">
    <property type="nucleotide sequence ID" value="NZ_NJGV01000001.1"/>
</dbReference>
<organism evidence="1 2">
    <name type="scientific">Herbaspirillum aquaticum</name>
    <dbReference type="NCBI Taxonomy" id="568783"/>
    <lineage>
        <taxon>Bacteria</taxon>
        <taxon>Pseudomonadati</taxon>
        <taxon>Pseudomonadota</taxon>
        <taxon>Betaproteobacteria</taxon>
        <taxon>Burkholderiales</taxon>
        <taxon>Oxalobacteraceae</taxon>
        <taxon>Herbaspirillum</taxon>
    </lineage>
</organism>